<dbReference type="EMBL" id="VCLA01000160">
    <property type="protein sequence ID" value="MQT03033.1"/>
    <property type="molecule type" value="Genomic_DNA"/>
</dbReference>
<gene>
    <name evidence="2" type="ORF">FF041_23445</name>
</gene>
<name>A0A646KLC2_STRJU</name>
<evidence type="ECO:0000313" key="2">
    <source>
        <dbReference type="EMBL" id="MQT03033.1"/>
    </source>
</evidence>
<reference evidence="2 3" key="1">
    <citation type="submission" date="2019-05" db="EMBL/GenBank/DDBJ databases">
        <title>Comparative genomics and metabolomics analyses of clavulanic acid producing Streptomyces species provides insight into specialized metabolism and evolution of beta-lactam biosynthetic gene clusters.</title>
        <authorList>
            <person name="Moore M.A."/>
            <person name="Cruz-Morales P."/>
            <person name="Barona Gomez F."/>
            <person name="Kapil T."/>
        </authorList>
    </citation>
    <scope>NUCLEOTIDE SEQUENCE [LARGE SCALE GENOMIC DNA]</scope>
    <source>
        <strain evidence="2 3">NRRL 5741</strain>
    </source>
</reference>
<sequence>MKVLEGVQAAALAAVAMLPLAGAANARIAPAAPVAEAGGPQAMSGSRWMSDDHGCLRTGGHNSGVVGKWDHVALSDHYPTNPGNYLSGAWQWVTSGDHITGYRATGSAYYCASIAWNAATGAHRNTGRGGPHHG</sequence>
<accession>A0A646KLC2</accession>
<keyword evidence="1" id="KW-0732">Signal</keyword>
<dbReference type="AlphaFoldDB" id="A0A646KLC2"/>
<feature type="chain" id="PRO_5039093869" description="Lactococcin 972 family bacteriocin" evidence="1">
    <location>
        <begin position="27"/>
        <end position="134"/>
    </location>
</feature>
<evidence type="ECO:0000256" key="1">
    <source>
        <dbReference type="SAM" id="SignalP"/>
    </source>
</evidence>
<feature type="signal peptide" evidence="1">
    <location>
        <begin position="1"/>
        <end position="26"/>
    </location>
</feature>
<proteinExistence type="predicted"/>
<evidence type="ECO:0000313" key="3">
    <source>
        <dbReference type="Proteomes" id="UP000419138"/>
    </source>
</evidence>
<comment type="caution">
    <text evidence="2">The sequence shown here is derived from an EMBL/GenBank/DDBJ whole genome shotgun (WGS) entry which is preliminary data.</text>
</comment>
<dbReference type="RefSeq" id="WP_153524597.1">
    <property type="nucleotide sequence ID" value="NZ_JBEPDZ010000009.1"/>
</dbReference>
<organism evidence="2 3">
    <name type="scientific">Streptomyces jumonjinensis</name>
    <dbReference type="NCBI Taxonomy" id="1945"/>
    <lineage>
        <taxon>Bacteria</taxon>
        <taxon>Bacillati</taxon>
        <taxon>Actinomycetota</taxon>
        <taxon>Actinomycetes</taxon>
        <taxon>Kitasatosporales</taxon>
        <taxon>Streptomycetaceae</taxon>
        <taxon>Streptomyces</taxon>
    </lineage>
</organism>
<keyword evidence="3" id="KW-1185">Reference proteome</keyword>
<protein>
    <recommendedName>
        <fullName evidence="4">Lactococcin 972 family bacteriocin</fullName>
    </recommendedName>
</protein>
<dbReference type="Proteomes" id="UP000419138">
    <property type="component" value="Unassembled WGS sequence"/>
</dbReference>
<evidence type="ECO:0008006" key="4">
    <source>
        <dbReference type="Google" id="ProtNLM"/>
    </source>
</evidence>